<dbReference type="GO" id="GO:0080048">
    <property type="term" value="F:GDP-D-glucose phosphorylase activity"/>
    <property type="evidence" value="ECO:0007669"/>
    <property type="project" value="InterPro"/>
</dbReference>
<dbReference type="STRING" id="35608.A0A2U1NRG6"/>
<dbReference type="PANTHER" id="PTHR20884">
    <property type="entry name" value="GDP-D-GLUCOSE PHOSPHORYLASE 1"/>
    <property type="match status" value="1"/>
</dbReference>
<feature type="domain" description="GDPGP1-like C-terminal" evidence="1">
    <location>
        <begin position="12"/>
        <end position="88"/>
    </location>
</feature>
<dbReference type="EMBL" id="PKPP01002315">
    <property type="protein sequence ID" value="PWA76105.1"/>
    <property type="molecule type" value="Genomic_DNA"/>
</dbReference>
<dbReference type="OrthoDB" id="927689at2759"/>
<evidence type="ECO:0000313" key="2">
    <source>
        <dbReference type="EMBL" id="PWA76105.1"/>
    </source>
</evidence>
<dbReference type="InterPro" id="IPR026506">
    <property type="entry name" value="GDPGP"/>
</dbReference>
<evidence type="ECO:0000259" key="1">
    <source>
        <dbReference type="Pfam" id="PF26216"/>
    </source>
</evidence>
<dbReference type="GO" id="GO:0006006">
    <property type="term" value="P:glucose metabolic process"/>
    <property type="evidence" value="ECO:0007669"/>
    <property type="project" value="TreeGrafter"/>
</dbReference>
<dbReference type="GO" id="GO:0000166">
    <property type="term" value="F:nucleotide binding"/>
    <property type="evidence" value="ECO:0007669"/>
    <property type="project" value="UniProtKB-KW"/>
</dbReference>
<sequence length="132" mass="14878">MLQHAYKRHAYMLQSESGKCVFVLPQCNVENQALGEVSSELLDTQVNPTVREVSGHIVLKRKDYEESSEKKSGDFLQRFQEVVAIIFEAISCAVIERMLSEDEQDVDKIGGRNNGPHVAIMPGKCKRKVNEV</sequence>
<dbReference type="GO" id="GO:0005085">
    <property type="term" value="F:guanyl-nucleotide exchange factor activity"/>
    <property type="evidence" value="ECO:0007669"/>
    <property type="project" value="UniProtKB-KW"/>
</dbReference>
<dbReference type="PANTHER" id="PTHR20884:SF21">
    <property type="entry name" value="GDP-L-GALACTOSE PHOSPHORYLASE 1"/>
    <property type="match status" value="1"/>
</dbReference>
<reference evidence="2 3" key="1">
    <citation type="journal article" date="2018" name="Mol. Plant">
        <title>The genome of Artemisia annua provides insight into the evolution of Asteraceae family and artemisinin biosynthesis.</title>
        <authorList>
            <person name="Shen Q."/>
            <person name="Zhang L."/>
            <person name="Liao Z."/>
            <person name="Wang S."/>
            <person name="Yan T."/>
            <person name="Shi P."/>
            <person name="Liu M."/>
            <person name="Fu X."/>
            <person name="Pan Q."/>
            <person name="Wang Y."/>
            <person name="Lv Z."/>
            <person name="Lu X."/>
            <person name="Zhang F."/>
            <person name="Jiang W."/>
            <person name="Ma Y."/>
            <person name="Chen M."/>
            <person name="Hao X."/>
            <person name="Li L."/>
            <person name="Tang Y."/>
            <person name="Lv G."/>
            <person name="Zhou Y."/>
            <person name="Sun X."/>
            <person name="Brodelius P.E."/>
            <person name="Rose J.K.C."/>
            <person name="Tang K."/>
        </authorList>
    </citation>
    <scope>NUCLEOTIDE SEQUENCE [LARGE SCALE GENOMIC DNA]</scope>
    <source>
        <strain evidence="3">cv. Huhao1</strain>
        <tissue evidence="2">Leaf</tissue>
    </source>
</reference>
<name>A0A2U1NRG6_ARTAN</name>
<dbReference type="GO" id="GO:0016787">
    <property type="term" value="F:hydrolase activity"/>
    <property type="evidence" value="ECO:0007669"/>
    <property type="project" value="UniProtKB-KW"/>
</dbReference>
<accession>A0A2U1NRG6</accession>
<dbReference type="Proteomes" id="UP000245207">
    <property type="component" value="Unassembled WGS sequence"/>
</dbReference>
<dbReference type="Pfam" id="PF26216">
    <property type="entry name" value="GDPGP1_C"/>
    <property type="match status" value="1"/>
</dbReference>
<dbReference type="AlphaFoldDB" id="A0A2U1NRG6"/>
<dbReference type="InterPro" id="IPR058865">
    <property type="entry name" value="GDPGP1_C"/>
</dbReference>
<gene>
    <name evidence="2" type="ORF">CTI12_AA220110</name>
</gene>
<proteinExistence type="predicted"/>
<comment type="caution">
    <text evidence="2">The sequence shown here is derived from an EMBL/GenBank/DDBJ whole genome shotgun (WGS) entry which is preliminary data.</text>
</comment>
<evidence type="ECO:0000313" key="3">
    <source>
        <dbReference type="Proteomes" id="UP000245207"/>
    </source>
</evidence>
<dbReference type="GO" id="GO:0005737">
    <property type="term" value="C:cytoplasm"/>
    <property type="evidence" value="ECO:0007669"/>
    <property type="project" value="UniProtKB-SubCell"/>
</dbReference>
<keyword evidence="3" id="KW-1185">Reference proteome</keyword>
<organism evidence="2 3">
    <name type="scientific">Artemisia annua</name>
    <name type="common">Sweet wormwood</name>
    <dbReference type="NCBI Taxonomy" id="35608"/>
    <lineage>
        <taxon>Eukaryota</taxon>
        <taxon>Viridiplantae</taxon>
        <taxon>Streptophyta</taxon>
        <taxon>Embryophyta</taxon>
        <taxon>Tracheophyta</taxon>
        <taxon>Spermatophyta</taxon>
        <taxon>Magnoliopsida</taxon>
        <taxon>eudicotyledons</taxon>
        <taxon>Gunneridae</taxon>
        <taxon>Pentapetalae</taxon>
        <taxon>asterids</taxon>
        <taxon>campanulids</taxon>
        <taxon>Asterales</taxon>
        <taxon>Asteraceae</taxon>
        <taxon>Asteroideae</taxon>
        <taxon>Anthemideae</taxon>
        <taxon>Artemisiinae</taxon>
        <taxon>Artemisia</taxon>
    </lineage>
</organism>
<protein>
    <submittedName>
        <fullName evidence="2">GDP-D-glucose phosphorylase 1</fullName>
    </submittedName>
</protein>